<reference evidence="1 2" key="1">
    <citation type="submission" date="2018-06" db="EMBL/GenBank/DDBJ databases">
        <title>Comparative genomics reveals the genomic features of Rhizophagus irregularis, R. cerebriforme, R. diaphanum and Gigaspora rosea, and their symbiotic lifestyle signature.</title>
        <authorList>
            <person name="Morin E."/>
            <person name="San Clemente H."/>
            <person name="Chen E.C.H."/>
            <person name="De La Providencia I."/>
            <person name="Hainaut M."/>
            <person name="Kuo A."/>
            <person name="Kohler A."/>
            <person name="Murat C."/>
            <person name="Tang N."/>
            <person name="Roy S."/>
            <person name="Loubradou J."/>
            <person name="Henrissat B."/>
            <person name="Grigoriev I.V."/>
            <person name="Corradi N."/>
            <person name="Roux C."/>
            <person name="Martin F.M."/>
        </authorList>
    </citation>
    <scope>NUCLEOTIDE SEQUENCE [LARGE SCALE GENOMIC DNA]</scope>
    <source>
        <strain evidence="1 2">DAOM 227022</strain>
    </source>
</reference>
<dbReference type="AlphaFoldDB" id="A0A397THZ0"/>
<evidence type="ECO:0000313" key="2">
    <source>
        <dbReference type="Proteomes" id="UP000265703"/>
    </source>
</evidence>
<evidence type="ECO:0000313" key="1">
    <source>
        <dbReference type="EMBL" id="RIA97853.1"/>
    </source>
</evidence>
<name>A0A397THZ0_9GLOM</name>
<accession>A0A397THZ0</accession>
<proteinExistence type="predicted"/>
<dbReference type="Proteomes" id="UP000265703">
    <property type="component" value="Unassembled WGS sequence"/>
</dbReference>
<comment type="caution">
    <text evidence="1">The sequence shown here is derived from an EMBL/GenBank/DDBJ whole genome shotgun (WGS) entry which is preliminary data.</text>
</comment>
<protein>
    <submittedName>
        <fullName evidence="1">Uncharacterized protein</fullName>
    </submittedName>
</protein>
<keyword evidence="2" id="KW-1185">Reference proteome</keyword>
<sequence length="63" mass="7906">MFSSYFYQYNFSYKQLCKQLFFSIIIERYLLQILNTFSFRKITLTHTIFLNVLLRFQKKNQYL</sequence>
<gene>
    <name evidence="1" type="ORF">C1645_751371</name>
</gene>
<dbReference type="EMBL" id="QKYT01000024">
    <property type="protein sequence ID" value="RIA97853.1"/>
    <property type="molecule type" value="Genomic_DNA"/>
</dbReference>
<organism evidence="1 2">
    <name type="scientific">Glomus cerebriforme</name>
    <dbReference type="NCBI Taxonomy" id="658196"/>
    <lineage>
        <taxon>Eukaryota</taxon>
        <taxon>Fungi</taxon>
        <taxon>Fungi incertae sedis</taxon>
        <taxon>Mucoromycota</taxon>
        <taxon>Glomeromycotina</taxon>
        <taxon>Glomeromycetes</taxon>
        <taxon>Glomerales</taxon>
        <taxon>Glomeraceae</taxon>
        <taxon>Glomus</taxon>
    </lineage>
</organism>